<proteinExistence type="predicted"/>
<accession>A0ABD1W8D1</accession>
<dbReference type="EMBL" id="JBFOLJ010000004">
    <property type="protein sequence ID" value="KAL2545822.1"/>
    <property type="molecule type" value="Genomic_DNA"/>
</dbReference>
<dbReference type="AlphaFoldDB" id="A0ABD1W8D1"/>
<dbReference type="Proteomes" id="UP001604277">
    <property type="component" value="Unassembled WGS sequence"/>
</dbReference>
<sequence>MLFKCDKPMMGHRPVVDGADCETAVALFGRSNATMGLARISSIGHLNKILKRHGQVVVKNYGSMFDSSCQYLTFSVDSEKLISSSDEDLLRSLIVGGESKGKLNYKERERGFE</sequence>
<keyword evidence="2" id="KW-1185">Reference proteome</keyword>
<name>A0ABD1W8D1_9LAMI</name>
<evidence type="ECO:0000313" key="1">
    <source>
        <dbReference type="EMBL" id="KAL2545822.1"/>
    </source>
</evidence>
<reference evidence="2" key="1">
    <citation type="submission" date="2024-07" db="EMBL/GenBank/DDBJ databases">
        <title>Two chromosome-level genome assemblies of Korean endemic species Abeliophyllum distichum and Forsythia ovata (Oleaceae).</title>
        <authorList>
            <person name="Jang H."/>
        </authorList>
    </citation>
    <scope>NUCLEOTIDE SEQUENCE [LARGE SCALE GENOMIC DNA]</scope>
</reference>
<protein>
    <submittedName>
        <fullName evidence="1">CST complex subunit CTC1</fullName>
    </submittedName>
</protein>
<organism evidence="1 2">
    <name type="scientific">Forsythia ovata</name>
    <dbReference type="NCBI Taxonomy" id="205694"/>
    <lineage>
        <taxon>Eukaryota</taxon>
        <taxon>Viridiplantae</taxon>
        <taxon>Streptophyta</taxon>
        <taxon>Embryophyta</taxon>
        <taxon>Tracheophyta</taxon>
        <taxon>Spermatophyta</taxon>
        <taxon>Magnoliopsida</taxon>
        <taxon>eudicotyledons</taxon>
        <taxon>Gunneridae</taxon>
        <taxon>Pentapetalae</taxon>
        <taxon>asterids</taxon>
        <taxon>lamiids</taxon>
        <taxon>Lamiales</taxon>
        <taxon>Oleaceae</taxon>
        <taxon>Forsythieae</taxon>
        <taxon>Forsythia</taxon>
    </lineage>
</organism>
<gene>
    <name evidence="1" type="ORF">Fot_15055</name>
</gene>
<evidence type="ECO:0000313" key="2">
    <source>
        <dbReference type="Proteomes" id="UP001604277"/>
    </source>
</evidence>
<comment type="caution">
    <text evidence="1">The sequence shown here is derived from an EMBL/GenBank/DDBJ whole genome shotgun (WGS) entry which is preliminary data.</text>
</comment>